<dbReference type="Proteomes" id="UP000777438">
    <property type="component" value="Unassembled WGS sequence"/>
</dbReference>
<accession>A0A9P9AS14</accession>
<comment type="subcellular location">
    <subcellularLocation>
        <location evidence="1">Membrane</location>
    </subcellularLocation>
</comment>
<evidence type="ECO:0000256" key="4">
    <source>
        <dbReference type="ARBA" id="ARBA00023136"/>
    </source>
</evidence>
<dbReference type="GO" id="GO:0005506">
    <property type="term" value="F:iron ion binding"/>
    <property type="evidence" value="ECO:0007669"/>
    <property type="project" value="InterPro"/>
</dbReference>
<dbReference type="GO" id="GO:0016020">
    <property type="term" value="C:membrane"/>
    <property type="evidence" value="ECO:0007669"/>
    <property type="project" value="UniProtKB-SubCell"/>
</dbReference>
<gene>
    <name evidence="8" type="ORF">B0T10DRAFT_275576</name>
</gene>
<organism evidence="8 9">
    <name type="scientific">Thelonectria olida</name>
    <dbReference type="NCBI Taxonomy" id="1576542"/>
    <lineage>
        <taxon>Eukaryota</taxon>
        <taxon>Fungi</taxon>
        <taxon>Dikarya</taxon>
        <taxon>Ascomycota</taxon>
        <taxon>Pezizomycotina</taxon>
        <taxon>Sordariomycetes</taxon>
        <taxon>Hypocreomycetidae</taxon>
        <taxon>Hypocreales</taxon>
        <taxon>Nectriaceae</taxon>
        <taxon>Thelonectria</taxon>
    </lineage>
</organism>
<evidence type="ECO:0000256" key="1">
    <source>
        <dbReference type="ARBA" id="ARBA00004370"/>
    </source>
</evidence>
<keyword evidence="3 6" id="KW-1133">Transmembrane helix</keyword>
<dbReference type="InterPro" id="IPR050307">
    <property type="entry name" value="Sterol_Desaturase_Related"/>
</dbReference>
<keyword evidence="9" id="KW-1185">Reference proteome</keyword>
<dbReference type="Pfam" id="PF04116">
    <property type="entry name" value="FA_hydroxylase"/>
    <property type="match status" value="1"/>
</dbReference>
<dbReference type="PANTHER" id="PTHR11863">
    <property type="entry name" value="STEROL DESATURASE"/>
    <property type="match status" value="1"/>
</dbReference>
<evidence type="ECO:0000256" key="6">
    <source>
        <dbReference type="SAM" id="Phobius"/>
    </source>
</evidence>
<dbReference type="GO" id="GO:0008610">
    <property type="term" value="P:lipid biosynthetic process"/>
    <property type="evidence" value="ECO:0007669"/>
    <property type="project" value="InterPro"/>
</dbReference>
<evidence type="ECO:0000259" key="7">
    <source>
        <dbReference type="Pfam" id="PF04116"/>
    </source>
</evidence>
<dbReference type="EMBL" id="JAGPYM010000006">
    <property type="protein sequence ID" value="KAH6893549.1"/>
    <property type="molecule type" value="Genomic_DNA"/>
</dbReference>
<protein>
    <submittedName>
        <fullName evidence="8">Fatty acid hydroxylase superfamily-domain-containing protein</fullName>
    </submittedName>
</protein>
<evidence type="ECO:0000313" key="9">
    <source>
        <dbReference type="Proteomes" id="UP000777438"/>
    </source>
</evidence>
<feature type="domain" description="Fatty acid hydroxylase" evidence="7">
    <location>
        <begin position="210"/>
        <end position="345"/>
    </location>
</feature>
<name>A0A9P9AS14_9HYPO</name>
<evidence type="ECO:0000256" key="5">
    <source>
        <dbReference type="SAM" id="MobiDB-lite"/>
    </source>
</evidence>
<dbReference type="GO" id="GO:0016491">
    <property type="term" value="F:oxidoreductase activity"/>
    <property type="evidence" value="ECO:0007669"/>
    <property type="project" value="InterPro"/>
</dbReference>
<evidence type="ECO:0000313" key="8">
    <source>
        <dbReference type="EMBL" id="KAH6893549.1"/>
    </source>
</evidence>
<feature type="transmembrane region" description="Helical" evidence="6">
    <location>
        <begin position="198"/>
        <end position="222"/>
    </location>
</feature>
<dbReference type="OrthoDB" id="408954at2759"/>
<evidence type="ECO:0000256" key="2">
    <source>
        <dbReference type="ARBA" id="ARBA00022692"/>
    </source>
</evidence>
<feature type="transmembrane region" description="Helical" evidence="6">
    <location>
        <begin position="45"/>
        <end position="66"/>
    </location>
</feature>
<reference evidence="8 9" key="1">
    <citation type="journal article" date="2021" name="Nat. Commun.">
        <title>Genetic determinants of endophytism in the Arabidopsis root mycobiome.</title>
        <authorList>
            <person name="Mesny F."/>
            <person name="Miyauchi S."/>
            <person name="Thiergart T."/>
            <person name="Pickel B."/>
            <person name="Atanasova L."/>
            <person name="Karlsson M."/>
            <person name="Huettel B."/>
            <person name="Barry K.W."/>
            <person name="Haridas S."/>
            <person name="Chen C."/>
            <person name="Bauer D."/>
            <person name="Andreopoulos W."/>
            <person name="Pangilinan J."/>
            <person name="LaButti K."/>
            <person name="Riley R."/>
            <person name="Lipzen A."/>
            <person name="Clum A."/>
            <person name="Drula E."/>
            <person name="Henrissat B."/>
            <person name="Kohler A."/>
            <person name="Grigoriev I.V."/>
            <person name="Martin F.M."/>
            <person name="Hacquard S."/>
        </authorList>
    </citation>
    <scope>NUCLEOTIDE SEQUENCE [LARGE SCALE GENOMIC DNA]</scope>
    <source>
        <strain evidence="8 9">MPI-CAGE-CH-0241</strain>
    </source>
</reference>
<feature type="region of interest" description="Disordered" evidence="5">
    <location>
        <begin position="350"/>
        <end position="373"/>
    </location>
</feature>
<keyword evidence="2 6" id="KW-0812">Transmembrane</keyword>
<proteinExistence type="predicted"/>
<sequence length="373" mass="42208">MGNTSFADADAAAMANQTLFETGLPPLPSYTLEPQADLLTWISDFWLSLIVPVIVYWVLSLTFHAIDVYDLFPQYRLHTPEEITKRNHASRYEVARDVIIQQIIQVATGAVLALTEPPEMTGKTDYDIAVWATRIRLAQRALPTVLGALGLNATAISKNLLDTHPMLAGAVAGGYYPFLTTDTAEPAFAGWEMMLAKAIYHFIIPAIQFFVATAILDTWQYFLHRLMHVNKWLYATFHSRHHRLYVPYAYGALYNHPFEGFLLDTVGASIAFKGTFMTLRQGIWFWSCSTVKTVDDHCGYSFPWDPLQIVTSNNAAYHDIHHQHWGIKTNFAQPFFTFWDSLLDTKYKGTRSNKPSAYRKAGEKPAPSSDKDE</sequence>
<dbReference type="InterPro" id="IPR006694">
    <property type="entry name" value="Fatty_acid_hydroxylase"/>
</dbReference>
<evidence type="ECO:0000256" key="3">
    <source>
        <dbReference type="ARBA" id="ARBA00022989"/>
    </source>
</evidence>
<comment type="caution">
    <text evidence="8">The sequence shown here is derived from an EMBL/GenBank/DDBJ whole genome shotgun (WGS) entry which is preliminary data.</text>
</comment>
<keyword evidence="4 6" id="KW-0472">Membrane</keyword>
<dbReference type="AlphaFoldDB" id="A0A9P9AS14"/>